<protein>
    <submittedName>
        <fullName evidence="7">Putative taurine catabolism dioxygenase</fullName>
        <ecNumber evidence="7">1.14.11.17</ecNumber>
    </submittedName>
</protein>
<dbReference type="Proteomes" id="UP000254978">
    <property type="component" value="Unassembled WGS sequence"/>
</dbReference>
<proteinExistence type="inferred from homology"/>
<organism evidence="7 8">
    <name type="scientific">Mycolicibacterium tokaiense</name>
    <dbReference type="NCBI Taxonomy" id="39695"/>
    <lineage>
        <taxon>Bacteria</taxon>
        <taxon>Bacillati</taxon>
        <taxon>Actinomycetota</taxon>
        <taxon>Actinomycetes</taxon>
        <taxon>Mycobacteriales</taxon>
        <taxon>Mycobacteriaceae</taxon>
        <taxon>Mycolicibacterium</taxon>
    </lineage>
</organism>
<evidence type="ECO:0000256" key="4">
    <source>
        <dbReference type="ARBA" id="ARBA00023002"/>
    </source>
</evidence>
<evidence type="ECO:0000256" key="3">
    <source>
        <dbReference type="ARBA" id="ARBA00022964"/>
    </source>
</evidence>
<keyword evidence="8" id="KW-1185">Reference proteome</keyword>
<dbReference type="OrthoDB" id="581608at2"/>
<feature type="domain" description="TauD/TfdA-like" evidence="6">
    <location>
        <begin position="4"/>
        <end position="250"/>
    </location>
</feature>
<comment type="similarity">
    <text evidence="1">Belongs to the TfdA dioxygenase family.</text>
</comment>
<dbReference type="EMBL" id="UGQT01000001">
    <property type="protein sequence ID" value="STZ61678.1"/>
    <property type="molecule type" value="Genomic_DNA"/>
</dbReference>
<dbReference type="Pfam" id="PF02668">
    <property type="entry name" value="TauD"/>
    <property type="match status" value="1"/>
</dbReference>
<dbReference type="RefSeq" id="WP_115280554.1">
    <property type="nucleotide sequence ID" value="NZ_AP022600.1"/>
</dbReference>
<reference evidence="7 8" key="1">
    <citation type="submission" date="2018-06" db="EMBL/GenBank/DDBJ databases">
        <authorList>
            <consortium name="Pathogen Informatics"/>
            <person name="Doyle S."/>
        </authorList>
    </citation>
    <scope>NUCLEOTIDE SEQUENCE [LARGE SCALE GENOMIC DNA]</scope>
    <source>
        <strain evidence="7 8">NCTC10821</strain>
    </source>
</reference>
<name>A0A378TLL4_9MYCO</name>
<keyword evidence="2" id="KW-0479">Metal-binding</keyword>
<dbReference type="PANTHER" id="PTHR30468">
    <property type="entry name" value="ALPHA-KETOGLUTARATE-DEPENDENT SULFONATE DIOXYGENASE"/>
    <property type="match status" value="1"/>
</dbReference>
<dbReference type="GO" id="GO:0005737">
    <property type="term" value="C:cytoplasm"/>
    <property type="evidence" value="ECO:0007669"/>
    <property type="project" value="TreeGrafter"/>
</dbReference>
<dbReference type="PANTHER" id="PTHR30468:SF1">
    <property type="entry name" value="ALPHA-KETOGLUTARATE-DEPENDENT SULFONATE DIOXYGENASE"/>
    <property type="match status" value="1"/>
</dbReference>
<sequence length="265" mass="29255">MHAEPLKPVGALITGVPVGALGLRQASWLRTQLAEHGVVILRDQNADDEALLDFLRSFGRVVFTQGETPVDGHPDLNIISNVGRTRPPRSSFHVDTSYVQEPPAYTALRAVRIPAHGGQTLFSNQYRAHDTLPEHIRRDLARRSITHVATGVSLSDGDEAQATHPALRTHPVSGRTALFLSTPPRCRSVSGLTDRQAGELVGYLFEHSTRDDNVLRHSWLPGDVVVWDNRVVMHRADHQGVVGDRVMHRGMVTDGAAPRQLQKWV</sequence>
<evidence type="ECO:0000313" key="8">
    <source>
        <dbReference type="Proteomes" id="UP000254978"/>
    </source>
</evidence>
<dbReference type="GO" id="GO:0046872">
    <property type="term" value="F:metal ion binding"/>
    <property type="evidence" value="ECO:0007669"/>
    <property type="project" value="UniProtKB-KW"/>
</dbReference>
<keyword evidence="4 7" id="KW-0560">Oxidoreductase</keyword>
<keyword evidence="3 7" id="KW-0223">Dioxygenase</keyword>
<dbReference type="EC" id="1.14.11.17" evidence="7"/>
<dbReference type="InterPro" id="IPR042098">
    <property type="entry name" value="TauD-like_sf"/>
</dbReference>
<dbReference type="InterPro" id="IPR051323">
    <property type="entry name" value="AtsK-like"/>
</dbReference>
<keyword evidence="5" id="KW-0408">Iron</keyword>
<gene>
    <name evidence="7" type="primary">tauD_1</name>
    <name evidence="7" type="ORF">NCTC10821_05235</name>
</gene>
<dbReference type="Gene3D" id="3.60.130.10">
    <property type="entry name" value="Clavaminate synthase-like"/>
    <property type="match status" value="1"/>
</dbReference>
<evidence type="ECO:0000313" key="7">
    <source>
        <dbReference type="EMBL" id="STZ61678.1"/>
    </source>
</evidence>
<evidence type="ECO:0000259" key="6">
    <source>
        <dbReference type="Pfam" id="PF02668"/>
    </source>
</evidence>
<evidence type="ECO:0000256" key="1">
    <source>
        <dbReference type="ARBA" id="ARBA00005896"/>
    </source>
</evidence>
<dbReference type="GO" id="GO:0006790">
    <property type="term" value="P:sulfur compound metabolic process"/>
    <property type="evidence" value="ECO:0007669"/>
    <property type="project" value="TreeGrafter"/>
</dbReference>
<dbReference type="AlphaFoldDB" id="A0A378TLL4"/>
<evidence type="ECO:0000256" key="5">
    <source>
        <dbReference type="ARBA" id="ARBA00023004"/>
    </source>
</evidence>
<dbReference type="SUPFAM" id="SSF51197">
    <property type="entry name" value="Clavaminate synthase-like"/>
    <property type="match status" value="1"/>
</dbReference>
<dbReference type="InterPro" id="IPR003819">
    <property type="entry name" value="TauD/TfdA-like"/>
</dbReference>
<accession>A0A378TLL4</accession>
<evidence type="ECO:0000256" key="2">
    <source>
        <dbReference type="ARBA" id="ARBA00022723"/>
    </source>
</evidence>
<dbReference type="GO" id="GO:0000908">
    <property type="term" value="F:taurine dioxygenase activity"/>
    <property type="evidence" value="ECO:0007669"/>
    <property type="project" value="UniProtKB-EC"/>
</dbReference>